<dbReference type="GO" id="GO:0033744">
    <property type="term" value="F:L-methionine:thioredoxin-disulfide S-oxidoreductase activity"/>
    <property type="evidence" value="ECO:0007669"/>
    <property type="project" value="RHEA"/>
</dbReference>
<evidence type="ECO:0000256" key="5">
    <source>
        <dbReference type="ARBA" id="ARBA00048488"/>
    </source>
</evidence>
<comment type="similarity">
    <text evidence="8">Belongs to the MsrA Met sulfoxide reductase family.</text>
</comment>
<keyword evidence="2" id="KW-0511">Multifunctional enzyme</keyword>
<dbReference type="FunFam" id="2.170.150.20:FF:000003">
    <property type="entry name" value="Peptide methionine sulfoxide reductase MsrB"/>
    <property type="match status" value="1"/>
</dbReference>
<keyword evidence="12" id="KW-1185">Reference proteome</keyword>
<evidence type="ECO:0000256" key="6">
    <source>
        <dbReference type="ARBA" id="ARBA00048782"/>
    </source>
</evidence>
<evidence type="ECO:0000313" key="11">
    <source>
        <dbReference type="EMBL" id="SDK91267.1"/>
    </source>
</evidence>
<dbReference type="EMBL" id="FNGA01000002">
    <property type="protein sequence ID" value="SDK91267.1"/>
    <property type="molecule type" value="Genomic_DNA"/>
</dbReference>
<comment type="catalytic activity">
    <reaction evidence="5 7">
        <text>L-methionyl-[protein] + [thioredoxin]-disulfide + H2O = L-methionyl-(R)-S-oxide-[protein] + [thioredoxin]-dithiol</text>
        <dbReference type="Rhea" id="RHEA:24164"/>
        <dbReference type="Rhea" id="RHEA-COMP:10698"/>
        <dbReference type="Rhea" id="RHEA-COMP:10700"/>
        <dbReference type="Rhea" id="RHEA-COMP:12313"/>
        <dbReference type="Rhea" id="RHEA-COMP:12314"/>
        <dbReference type="ChEBI" id="CHEBI:15377"/>
        <dbReference type="ChEBI" id="CHEBI:16044"/>
        <dbReference type="ChEBI" id="CHEBI:29950"/>
        <dbReference type="ChEBI" id="CHEBI:45764"/>
        <dbReference type="ChEBI" id="CHEBI:50058"/>
        <dbReference type="EC" id="1.8.4.12"/>
    </reaction>
</comment>
<dbReference type="NCBIfam" id="TIGR00401">
    <property type="entry name" value="msrA"/>
    <property type="match status" value="1"/>
</dbReference>
<keyword evidence="9" id="KW-0812">Transmembrane</keyword>
<dbReference type="Pfam" id="PF01641">
    <property type="entry name" value="SelR"/>
    <property type="match status" value="1"/>
</dbReference>
<sequence>MDTKKLSIVRISFLVIFILCFFVVWSVIDVEAKMNNESELAIATVAGGCFWCVESDLEKVAGVEKVISGYAGGDVKNPSYEQVSSGTTGHLEAVQIYFDPQQVSYEKILDIFLKHHDPTDPDGSFNDRGKQYSSAIFYHDENQKKIAGKMLVALDGSGRFANPVATKLIPFTAFFEAEEYHQDYYKKNPVRYNWYRFLSGRDSFIKDHWGDEVSVANPPAQGGVYTRPSDDELEKTLTPIQFKVARKDGTEPAFTNEYWDNHKSGIYVDVVSGEPLFSSTDKFKSGTGWPSFTRPLEKENVVEREDNTLFTKRTEVRSKAADSHLGHVFPDGPPPTGLRYCINSASLKFIPKEELEEKGYGKYLNLFR</sequence>
<evidence type="ECO:0000256" key="8">
    <source>
        <dbReference type="HAMAP-Rule" id="MF_01401"/>
    </source>
</evidence>
<dbReference type="InterPro" id="IPR011057">
    <property type="entry name" value="Mss4-like_sf"/>
</dbReference>
<dbReference type="AlphaFoldDB" id="A0A1G9FSD5"/>
<evidence type="ECO:0000313" key="12">
    <source>
        <dbReference type="Proteomes" id="UP000199053"/>
    </source>
</evidence>
<dbReference type="InterPro" id="IPR036509">
    <property type="entry name" value="Met_Sox_Rdtase_MsrA_sf"/>
</dbReference>
<dbReference type="SUPFAM" id="SSF55068">
    <property type="entry name" value="Peptide methionine sulfoxide reductase"/>
    <property type="match status" value="1"/>
</dbReference>
<keyword evidence="9" id="KW-1133">Transmembrane helix</keyword>
<evidence type="ECO:0000256" key="7">
    <source>
        <dbReference type="HAMAP-Rule" id="MF_01400"/>
    </source>
</evidence>
<evidence type="ECO:0000256" key="1">
    <source>
        <dbReference type="ARBA" id="ARBA00023002"/>
    </source>
</evidence>
<dbReference type="GO" id="GO:0008113">
    <property type="term" value="F:peptide-methionine (S)-S-oxide reductase activity"/>
    <property type="evidence" value="ECO:0007669"/>
    <property type="project" value="UniProtKB-UniRule"/>
</dbReference>
<feature type="domain" description="MsrB" evidence="10">
    <location>
        <begin position="230"/>
        <end position="352"/>
    </location>
</feature>
<keyword evidence="9" id="KW-0472">Membrane</keyword>
<reference evidence="12" key="1">
    <citation type="submission" date="2016-10" db="EMBL/GenBank/DDBJ databases">
        <authorList>
            <person name="Varghese N."/>
            <person name="Submissions S."/>
        </authorList>
    </citation>
    <scope>NUCLEOTIDE SEQUENCE [LARGE SCALE GENOMIC DNA]</scope>
    <source>
        <strain evidence="12">DSM 16995</strain>
    </source>
</reference>
<accession>A0A1G9FSD5</accession>
<keyword evidence="1 7" id="KW-0560">Oxidoreductase</keyword>
<feature type="active site" evidence="8">
    <location>
        <position position="49"/>
    </location>
</feature>
<evidence type="ECO:0000256" key="3">
    <source>
        <dbReference type="ARBA" id="ARBA00024679"/>
    </source>
</evidence>
<comment type="similarity">
    <text evidence="7">Belongs to the MsrB Met sulfoxide reductase family.</text>
</comment>
<dbReference type="EC" id="1.8.4.12" evidence="7"/>
<dbReference type="Gene3D" id="2.170.150.20">
    <property type="entry name" value="Peptide methionine sulfoxide reductase"/>
    <property type="match status" value="1"/>
</dbReference>
<dbReference type="GO" id="GO:0033743">
    <property type="term" value="F:peptide-methionine (R)-S-oxide reductase activity"/>
    <property type="evidence" value="ECO:0007669"/>
    <property type="project" value="UniProtKB-UniRule"/>
</dbReference>
<comment type="caution">
    <text evidence="7">Lacks conserved residue(s) required for the propagation of feature annotation.</text>
</comment>
<dbReference type="HAMAP" id="MF_01401">
    <property type="entry name" value="MsrA"/>
    <property type="match status" value="1"/>
</dbReference>
<dbReference type="NCBIfam" id="TIGR00357">
    <property type="entry name" value="peptide-methionine (R)-S-oxide reductase MsrB"/>
    <property type="match status" value="1"/>
</dbReference>
<gene>
    <name evidence="7" type="primary">msrB</name>
    <name evidence="8" type="synonym">msrA</name>
    <name evidence="11" type="ORF">SAMN05660337_1681</name>
</gene>
<comment type="catalytic activity">
    <reaction evidence="6 8">
        <text>[thioredoxin]-disulfide + L-methionine + H2O = L-methionine (S)-S-oxide + [thioredoxin]-dithiol</text>
        <dbReference type="Rhea" id="RHEA:19993"/>
        <dbReference type="Rhea" id="RHEA-COMP:10698"/>
        <dbReference type="Rhea" id="RHEA-COMP:10700"/>
        <dbReference type="ChEBI" id="CHEBI:15377"/>
        <dbReference type="ChEBI" id="CHEBI:29950"/>
        <dbReference type="ChEBI" id="CHEBI:50058"/>
        <dbReference type="ChEBI" id="CHEBI:57844"/>
        <dbReference type="ChEBI" id="CHEBI:58772"/>
        <dbReference type="EC" id="1.8.4.11"/>
    </reaction>
</comment>
<feature type="transmembrane region" description="Helical" evidence="9">
    <location>
        <begin position="7"/>
        <end position="28"/>
    </location>
</feature>
<evidence type="ECO:0000256" key="2">
    <source>
        <dbReference type="ARBA" id="ARBA00023268"/>
    </source>
</evidence>
<dbReference type="OrthoDB" id="4174719at2"/>
<evidence type="ECO:0000259" key="10">
    <source>
        <dbReference type="PROSITE" id="PS51790"/>
    </source>
</evidence>
<comment type="function">
    <text evidence="3 8">Has an important function as a repair enzyme for proteins that have been inactivated by oxidation. Catalyzes the reversible oxidation-reduction of methionine sulfoxide in proteins to methionine.</text>
</comment>
<evidence type="ECO:0000256" key="9">
    <source>
        <dbReference type="SAM" id="Phobius"/>
    </source>
</evidence>
<organism evidence="11 12">
    <name type="scientific">Maridesulfovibrio ferrireducens</name>
    <dbReference type="NCBI Taxonomy" id="246191"/>
    <lineage>
        <taxon>Bacteria</taxon>
        <taxon>Pseudomonadati</taxon>
        <taxon>Thermodesulfobacteriota</taxon>
        <taxon>Desulfovibrionia</taxon>
        <taxon>Desulfovibrionales</taxon>
        <taxon>Desulfovibrionaceae</taxon>
        <taxon>Maridesulfovibrio</taxon>
    </lineage>
</organism>
<dbReference type="PANTHER" id="PTHR43774:SF1">
    <property type="entry name" value="PEPTIDE METHIONINE SULFOXIDE REDUCTASE MSRA 2"/>
    <property type="match status" value="1"/>
</dbReference>
<dbReference type="Pfam" id="PF01625">
    <property type="entry name" value="PMSR"/>
    <property type="match status" value="1"/>
</dbReference>
<dbReference type="Proteomes" id="UP000199053">
    <property type="component" value="Unassembled WGS sequence"/>
</dbReference>
<dbReference type="Gene3D" id="3.30.1060.10">
    <property type="entry name" value="Peptide methionine sulphoxide reductase MsrA"/>
    <property type="match status" value="1"/>
</dbReference>
<proteinExistence type="inferred from homology"/>
<name>A0A1G9FSD5_9BACT</name>
<dbReference type="HAMAP" id="MF_01400">
    <property type="entry name" value="MsrB"/>
    <property type="match status" value="1"/>
</dbReference>
<dbReference type="PANTHER" id="PTHR43774">
    <property type="entry name" value="PEPTIDE METHIONINE SULFOXIDE REDUCTASE"/>
    <property type="match status" value="1"/>
</dbReference>
<dbReference type="PROSITE" id="PS51790">
    <property type="entry name" value="MSRB"/>
    <property type="match status" value="1"/>
</dbReference>
<dbReference type="InterPro" id="IPR002569">
    <property type="entry name" value="Met_Sox_Rdtase_MsrA_dom"/>
</dbReference>
<dbReference type="EC" id="1.8.4.11" evidence="8"/>
<evidence type="ECO:0000256" key="4">
    <source>
        <dbReference type="ARBA" id="ARBA00047806"/>
    </source>
</evidence>
<comment type="catalytic activity">
    <reaction evidence="4 8">
        <text>L-methionyl-[protein] + [thioredoxin]-disulfide + H2O = L-methionyl-(S)-S-oxide-[protein] + [thioredoxin]-dithiol</text>
        <dbReference type="Rhea" id="RHEA:14217"/>
        <dbReference type="Rhea" id="RHEA-COMP:10698"/>
        <dbReference type="Rhea" id="RHEA-COMP:10700"/>
        <dbReference type="Rhea" id="RHEA-COMP:12313"/>
        <dbReference type="Rhea" id="RHEA-COMP:12315"/>
        <dbReference type="ChEBI" id="CHEBI:15377"/>
        <dbReference type="ChEBI" id="CHEBI:16044"/>
        <dbReference type="ChEBI" id="CHEBI:29950"/>
        <dbReference type="ChEBI" id="CHEBI:44120"/>
        <dbReference type="ChEBI" id="CHEBI:50058"/>
        <dbReference type="EC" id="1.8.4.11"/>
    </reaction>
</comment>
<dbReference type="InterPro" id="IPR002579">
    <property type="entry name" value="Met_Sox_Rdtase_MsrB_dom"/>
</dbReference>
<protein>
    <recommendedName>
        <fullName evidence="7 8">Multifunctional fusion protein</fullName>
    </recommendedName>
    <domain>
        <recommendedName>
            <fullName evidence="8">Peptide methionine sulfoxide reductase MsrA</fullName>
            <shortName evidence="8">Protein-methionine-S-oxide reductase</shortName>
            <ecNumber evidence="8">1.8.4.11</ecNumber>
        </recommendedName>
        <alternativeName>
            <fullName evidence="8">Peptide-methionine (S)-S-oxide reductase</fullName>
            <shortName evidence="8">Peptide Met(O) reductase</shortName>
        </alternativeName>
    </domain>
    <domain>
        <recommendedName>
            <fullName evidence="7">Peptide methionine sulfoxide reductase MsrB</fullName>
            <ecNumber evidence="7">1.8.4.12</ecNumber>
        </recommendedName>
        <alternativeName>
            <fullName evidence="7">Peptide-methionine (R)-S-oxide reductase</fullName>
        </alternativeName>
    </domain>
</protein>
<dbReference type="STRING" id="246191.SAMN05660337_1681"/>
<dbReference type="SUPFAM" id="SSF51316">
    <property type="entry name" value="Mss4-like"/>
    <property type="match status" value="1"/>
</dbReference>
<feature type="active site" description="Nucleophile" evidence="7">
    <location>
        <position position="341"/>
    </location>
</feature>